<feature type="region of interest" description="Disordered" evidence="1">
    <location>
        <begin position="85"/>
        <end position="143"/>
    </location>
</feature>
<accession>A0A0R1HA49</accession>
<gene>
    <name evidence="2" type="ORF">FC07_GL002584</name>
</gene>
<keyword evidence="3" id="KW-1185">Reference proteome</keyword>
<dbReference type="AlphaFoldDB" id="A0A0R1HA49"/>
<organism evidence="2 3">
    <name type="scientific">Loigolactobacillus bifermentans DSM 20003</name>
    <dbReference type="NCBI Taxonomy" id="1423726"/>
    <lineage>
        <taxon>Bacteria</taxon>
        <taxon>Bacillati</taxon>
        <taxon>Bacillota</taxon>
        <taxon>Bacilli</taxon>
        <taxon>Lactobacillales</taxon>
        <taxon>Lactobacillaceae</taxon>
        <taxon>Loigolactobacillus</taxon>
    </lineage>
</organism>
<dbReference type="Proteomes" id="UP000051461">
    <property type="component" value="Unassembled WGS sequence"/>
</dbReference>
<reference evidence="2 3" key="1">
    <citation type="journal article" date="2015" name="Genome Announc.">
        <title>Expanding the biotechnology potential of lactobacilli through comparative genomics of 213 strains and associated genera.</title>
        <authorList>
            <person name="Sun Z."/>
            <person name="Harris H.M."/>
            <person name="McCann A."/>
            <person name="Guo C."/>
            <person name="Argimon S."/>
            <person name="Zhang W."/>
            <person name="Yang X."/>
            <person name="Jeffery I.B."/>
            <person name="Cooney J.C."/>
            <person name="Kagawa T.F."/>
            <person name="Liu W."/>
            <person name="Song Y."/>
            <person name="Salvetti E."/>
            <person name="Wrobel A."/>
            <person name="Rasinkangas P."/>
            <person name="Parkhill J."/>
            <person name="Rea M.C."/>
            <person name="O'Sullivan O."/>
            <person name="Ritari J."/>
            <person name="Douillard F.P."/>
            <person name="Paul Ross R."/>
            <person name="Yang R."/>
            <person name="Briner A.E."/>
            <person name="Felis G.E."/>
            <person name="de Vos W.M."/>
            <person name="Barrangou R."/>
            <person name="Klaenhammer T.R."/>
            <person name="Caufield P.W."/>
            <person name="Cui Y."/>
            <person name="Zhang H."/>
            <person name="O'Toole P.W."/>
        </authorList>
    </citation>
    <scope>NUCLEOTIDE SEQUENCE [LARGE SCALE GENOMIC DNA]</scope>
    <source>
        <strain evidence="2 3">DSM 20003</strain>
    </source>
</reference>
<name>A0A0R1HA49_9LACO</name>
<evidence type="ECO:0000256" key="1">
    <source>
        <dbReference type="SAM" id="MobiDB-lite"/>
    </source>
</evidence>
<comment type="caution">
    <text evidence="2">The sequence shown here is derived from an EMBL/GenBank/DDBJ whole genome shotgun (WGS) entry which is preliminary data.</text>
</comment>
<protein>
    <submittedName>
        <fullName evidence="2">Uncharacterized protein</fullName>
    </submittedName>
</protein>
<evidence type="ECO:0000313" key="3">
    <source>
        <dbReference type="Proteomes" id="UP000051461"/>
    </source>
</evidence>
<dbReference type="PATRIC" id="fig|1423726.3.peg.2689"/>
<sequence>MSVPKTDPTGDFVTKVWPAYPKKGGFQFAQTAFVEAVTSGETTTEKVLAKIDEYKQFIALNQIQSGFVKGARSWFEGHGWMDEYDLAAPQKRPDTKDQPAQKETLPDWAQPGYTPEQEPTNEAASGLEDSLAGLRKLRQEHGV</sequence>
<proteinExistence type="predicted"/>
<evidence type="ECO:0000313" key="2">
    <source>
        <dbReference type="EMBL" id="KRK40833.1"/>
    </source>
</evidence>
<feature type="compositionally biased region" description="Basic and acidic residues" evidence="1">
    <location>
        <begin position="91"/>
        <end position="100"/>
    </location>
</feature>
<dbReference type="EMBL" id="AZDA01000003">
    <property type="protein sequence ID" value="KRK40833.1"/>
    <property type="molecule type" value="Genomic_DNA"/>
</dbReference>